<dbReference type="STRING" id="323850.Shew_3791"/>
<dbReference type="EMBL" id="CP000606">
    <property type="protein sequence ID" value="ABO25657.1"/>
    <property type="molecule type" value="Genomic_DNA"/>
</dbReference>
<feature type="chain" id="PRO_5002658002" description="Outer membrane protein beta-barrel domain-containing protein" evidence="2">
    <location>
        <begin position="22"/>
        <end position="218"/>
    </location>
</feature>
<dbReference type="eggNOG" id="ENOG5031MAF">
    <property type="taxonomic scope" value="Bacteria"/>
</dbReference>
<sequence precursor="true">MKKSAIVVATLLALSAGAANADVLNGFTGKVEAEHTTQDKSTNLEARIGYDFNFGAVSVIPFASVETQYEDKRFNEGSFGGGLRVQTNFDNFYAYAEGRAMRKDRIKVYGAAPMDITGNGAEVIVDSTVKEYRAEVGTGYQFDSGLFAGVEASYTRDRFEGVNSNTRNVFAVAGYEFIDNLAAYVKVGREDSGELAVPYANDTTKWETKSVIGLTYRF</sequence>
<reference evidence="3 4" key="1">
    <citation type="submission" date="2007-03" db="EMBL/GenBank/DDBJ databases">
        <title>Complete sequence of Shewanella loihica PV-4.</title>
        <authorList>
            <consortium name="US DOE Joint Genome Institute"/>
            <person name="Copeland A."/>
            <person name="Lucas S."/>
            <person name="Lapidus A."/>
            <person name="Barry K."/>
            <person name="Detter J.C."/>
            <person name="Glavina del Rio T."/>
            <person name="Hammon N."/>
            <person name="Israni S."/>
            <person name="Dalin E."/>
            <person name="Tice H."/>
            <person name="Pitluck S."/>
            <person name="Chain P."/>
            <person name="Malfatti S."/>
            <person name="Shin M."/>
            <person name="Vergez L."/>
            <person name="Schmutz J."/>
            <person name="Larimer F."/>
            <person name="Land M."/>
            <person name="Hauser L."/>
            <person name="Kyrpides N."/>
            <person name="Mikhailova N."/>
            <person name="Romine M.F."/>
            <person name="Serres G."/>
            <person name="Fredrickson J."/>
            <person name="Tiedje J."/>
            <person name="Richardson P."/>
        </authorList>
    </citation>
    <scope>NUCLEOTIDE SEQUENCE [LARGE SCALE GENOMIC DNA]</scope>
    <source>
        <strain evidence="4">ATCC BAA-1088 / PV-4</strain>
    </source>
</reference>
<dbReference type="HOGENOM" id="CLU_1266175_0_0_6"/>
<dbReference type="OrthoDB" id="6265357at2"/>
<organism evidence="3 4">
    <name type="scientific">Shewanella loihica (strain ATCC BAA-1088 / PV-4)</name>
    <dbReference type="NCBI Taxonomy" id="323850"/>
    <lineage>
        <taxon>Bacteria</taxon>
        <taxon>Pseudomonadati</taxon>
        <taxon>Pseudomonadota</taxon>
        <taxon>Gammaproteobacteria</taxon>
        <taxon>Alteromonadales</taxon>
        <taxon>Shewanellaceae</taxon>
        <taxon>Shewanella</taxon>
    </lineage>
</organism>
<evidence type="ECO:0000256" key="1">
    <source>
        <dbReference type="ARBA" id="ARBA00022729"/>
    </source>
</evidence>
<evidence type="ECO:0008006" key="5">
    <source>
        <dbReference type="Google" id="ProtNLM"/>
    </source>
</evidence>
<accession>A3QJK9</accession>
<keyword evidence="1 2" id="KW-0732">Signal</keyword>
<dbReference type="AlphaFoldDB" id="A3QJK9"/>
<gene>
    <name evidence="3" type="ordered locus">Shew_3791</name>
</gene>
<dbReference type="InterPro" id="IPR053713">
    <property type="entry name" value="Bact_OM_Channel_sf"/>
</dbReference>
<evidence type="ECO:0000313" key="4">
    <source>
        <dbReference type="Proteomes" id="UP000001558"/>
    </source>
</evidence>
<dbReference type="KEGG" id="slo:Shew_3791"/>
<keyword evidence="4" id="KW-1185">Reference proteome</keyword>
<evidence type="ECO:0000313" key="3">
    <source>
        <dbReference type="EMBL" id="ABO25657.1"/>
    </source>
</evidence>
<proteinExistence type="predicted"/>
<dbReference type="Gene3D" id="2.40.160.40">
    <property type="entry name" value="monomeric porin ompg"/>
    <property type="match status" value="1"/>
</dbReference>
<dbReference type="Proteomes" id="UP000001558">
    <property type="component" value="Chromosome"/>
</dbReference>
<dbReference type="SUPFAM" id="SSF56935">
    <property type="entry name" value="Porins"/>
    <property type="match status" value="1"/>
</dbReference>
<evidence type="ECO:0000256" key="2">
    <source>
        <dbReference type="SAM" id="SignalP"/>
    </source>
</evidence>
<name>A3QJK9_SHELP</name>
<protein>
    <recommendedName>
        <fullName evidence="5">Outer membrane protein beta-barrel domain-containing protein</fullName>
    </recommendedName>
</protein>
<dbReference type="RefSeq" id="WP_011867585.1">
    <property type="nucleotide sequence ID" value="NC_009092.1"/>
</dbReference>
<feature type="signal peptide" evidence="2">
    <location>
        <begin position="1"/>
        <end position="21"/>
    </location>
</feature>